<dbReference type="CDD" id="cd06558">
    <property type="entry name" value="crotonase-like"/>
    <property type="match status" value="1"/>
</dbReference>
<dbReference type="Pfam" id="PF00378">
    <property type="entry name" value="ECH_1"/>
    <property type="match status" value="1"/>
</dbReference>
<evidence type="ECO:0000256" key="1">
    <source>
        <dbReference type="ARBA" id="ARBA00023098"/>
    </source>
</evidence>
<dbReference type="Proteomes" id="UP000004691">
    <property type="component" value="Unassembled WGS sequence"/>
</dbReference>
<gene>
    <name evidence="2" type="ORF">SacxiDRAFT_3372</name>
</gene>
<dbReference type="Gene3D" id="3.90.226.10">
    <property type="entry name" value="2-enoyl-CoA Hydratase, Chain A, domain 1"/>
    <property type="match status" value="1"/>
</dbReference>
<keyword evidence="3" id="KW-1185">Reference proteome</keyword>
<organism evidence="2 3">
    <name type="scientific">Saccharomonospora xinjiangensis XJ-54</name>
    <dbReference type="NCBI Taxonomy" id="882086"/>
    <lineage>
        <taxon>Bacteria</taxon>
        <taxon>Bacillati</taxon>
        <taxon>Actinomycetota</taxon>
        <taxon>Actinomycetes</taxon>
        <taxon>Pseudonocardiales</taxon>
        <taxon>Pseudonocardiaceae</taxon>
        <taxon>Saccharomonospora</taxon>
    </lineage>
</organism>
<dbReference type="InterPro" id="IPR029045">
    <property type="entry name" value="ClpP/crotonase-like_dom_sf"/>
</dbReference>
<reference evidence="2 3" key="1">
    <citation type="submission" date="2012-01" db="EMBL/GenBank/DDBJ databases">
        <title>Improved High-Quality Draft sequence of Saccharomonospora xinjiangensis XJ-54.</title>
        <authorList>
            <consortium name="US DOE Joint Genome Institute"/>
            <person name="Lucas S."/>
            <person name="Han J."/>
            <person name="Lapidus A."/>
            <person name="Cheng J.-F."/>
            <person name="Goodwin L."/>
            <person name="Pitluck S."/>
            <person name="Peters L."/>
            <person name="Mikhailova N."/>
            <person name="Teshima H."/>
            <person name="Detter J.C."/>
            <person name="Han C."/>
            <person name="Tapia R."/>
            <person name="Land M."/>
            <person name="Hauser L."/>
            <person name="Kyrpides N."/>
            <person name="Ivanova N."/>
            <person name="Pagani I."/>
            <person name="Brambilla E.-M."/>
            <person name="Klenk H.-P."/>
            <person name="Woyke T."/>
        </authorList>
    </citation>
    <scope>NUCLEOTIDE SEQUENCE [LARGE SCALE GENOMIC DNA]</scope>
    <source>
        <strain evidence="2 3">XJ-54</strain>
    </source>
</reference>
<name>I0V621_9PSEU</name>
<accession>I0V621</accession>
<sequence length="210" mass="22358">MFVLELGADENRFSPDWLNSVHGMLDTVSGHGGPAALVTVGQRKFYSNGLDLEWLVAHAEETQSYVRDVHELFARVLTLPVPTVAAVNGHAFGAGAMLAMAHDARVMRADRGYFCFPEADINIPFTPGMAALIQSKLTPASAIASMTTARRFGGPEAKHAGLVDAVADESELLDTACERVRALAGKDKGTLGAIKNTMFATVVSALRSES</sequence>
<dbReference type="FunFam" id="3.90.226.10:FF:000049">
    <property type="entry name" value="Enoyl-CoA delta isomerase 3"/>
    <property type="match status" value="1"/>
</dbReference>
<keyword evidence="1" id="KW-0443">Lipid metabolism</keyword>
<dbReference type="PANTHER" id="PTHR11941:SF75">
    <property type="entry name" value="ENOYL-COA HYDRATASE_ISOMERASE FAMILY PROTEIN"/>
    <property type="match status" value="1"/>
</dbReference>
<dbReference type="EMBL" id="JH636049">
    <property type="protein sequence ID" value="EID55574.1"/>
    <property type="molecule type" value="Genomic_DNA"/>
</dbReference>
<dbReference type="GO" id="GO:0004165">
    <property type="term" value="F:delta(3)-delta(2)-enoyl-CoA isomerase activity"/>
    <property type="evidence" value="ECO:0007669"/>
    <property type="project" value="TreeGrafter"/>
</dbReference>
<evidence type="ECO:0000313" key="3">
    <source>
        <dbReference type="Proteomes" id="UP000004691"/>
    </source>
</evidence>
<dbReference type="GO" id="GO:0006635">
    <property type="term" value="P:fatty acid beta-oxidation"/>
    <property type="evidence" value="ECO:0007669"/>
    <property type="project" value="TreeGrafter"/>
</dbReference>
<dbReference type="AlphaFoldDB" id="I0V621"/>
<dbReference type="InterPro" id="IPR001753">
    <property type="entry name" value="Enoyl-CoA_hydra/iso"/>
</dbReference>
<dbReference type="eggNOG" id="COG1024">
    <property type="taxonomic scope" value="Bacteria"/>
</dbReference>
<protein>
    <submittedName>
        <fullName evidence="2">Enoyl-CoA hydratase/carnithine racemase</fullName>
    </submittedName>
</protein>
<dbReference type="STRING" id="882086.SacxiDRAFT_3372"/>
<dbReference type="HOGENOM" id="CLU_009834_3_2_11"/>
<evidence type="ECO:0000313" key="2">
    <source>
        <dbReference type="EMBL" id="EID55574.1"/>
    </source>
</evidence>
<proteinExistence type="predicted"/>
<dbReference type="SUPFAM" id="SSF52096">
    <property type="entry name" value="ClpP/crotonase"/>
    <property type="match status" value="1"/>
</dbReference>
<dbReference type="PANTHER" id="PTHR11941">
    <property type="entry name" value="ENOYL-COA HYDRATASE-RELATED"/>
    <property type="match status" value="1"/>
</dbReference>